<comment type="caution">
    <text evidence="1">The sequence shown here is derived from an EMBL/GenBank/DDBJ whole genome shotgun (WGS) entry which is preliminary data.</text>
</comment>
<name>A0ABQ9Z159_9CRUS</name>
<accession>A0ABQ9Z159</accession>
<proteinExistence type="predicted"/>
<organism evidence="1 2">
    <name type="scientific">Daphnia magna</name>
    <dbReference type="NCBI Taxonomy" id="35525"/>
    <lineage>
        <taxon>Eukaryota</taxon>
        <taxon>Metazoa</taxon>
        <taxon>Ecdysozoa</taxon>
        <taxon>Arthropoda</taxon>
        <taxon>Crustacea</taxon>
        <taxon>Branchiopoda</taxon>
        <taxon>Diplostraca</taxon>
        <taxon>Cladocera</taxon>
        <taxon>Anomopoda</taxon>
        <taxon>Daphniidae</taxon>
        <taxon>Daphnia</taxon>
    </lineage>
</organism>
<dbReference type="EMBL" id="JAOYFB010000002">
    <property type="protein sequence ID" value="KAK4006608.1"/>
    <property type="molecule type" value="Genomic_DNA"/>
</dbReference>
<reference evidence="1 2" key="1">
    <citation type="journal article" date="2023" name="Nucleic Acids Res.">
        <title>The hologenome of Daphnia magna reveals possible DNA methylation and microbiome-mediated evolution of the host genome.</title>
        <authorList>
            <person name="Chaturvedi A."/>
            <person name="Li X."/>
            <person name="Dhandapani V."/>
            <person name="Marshall H."/>
            <person name="Kissane S."/>
            <person name="Cuenca-Cambronero M."/>
            <person name="Asole G."/>
            <person name="Calvet F."/>
            <person name="Ruiz-Romero M."/>
            <person name="Marangio P."/>
            <person name="Guigo R."/>
            <person name="Rago D."/>
            <person name="Mirbahai L."/>
            <person name="Eastwood N."/>
            <person name="Colbourne J.K."/>
            <person name="Zhou J."/>
            <person name="Mallon E."/>
            <person name="Orsini L."/>
        </authorList>
    </citation>
    <scope>NUCLEOTIDE SEQUENCE [LARGE SCALE GENOMIC DNA]</scope>
    <source>
        <strain evidence="1">LRV0_1</strain>
    </source>
</reference>
<dbReference type="Proteomes" id="UP001234178">
    <property type="component" value="Unassembled WGS sequence"/>
</dbReference>
<evidence type="ECO:0000313" key="2">
    <source>
        <dbReference type="Proteomes" id="UP001234178"/>
    </source>
</evidence>
<protein>
    <submittedName>
        <fullName evidence="1">Uncharacterized protein</fullName>
    </submittedName>
</protein>
<evidence type="ECO:0000313" key="1">
    <source>
        <dbReference type="EMBL" id="KAK4006608.1"/>
    </source>
</evidence>
<keyword evidence="2" id="KW-1185">Reference proteome</keyword>
<sequence length="83" mass="8665">MKAVFSLDSSSSSICQYPEAGSKVKKYLCPTSKSKTSSIRGNFSLFSSSMSGRADSTAAVLIGSEATLIEAIASTGFLESLEI</sequence>
<gene>
    <name evidence="1" type="ORF">OUZ56_011765</name>
</gene>